<keyword evidence="1" id="KW-0678">Repressor</keyword>
<dbReference type="InterPro" id="IPR009061">
    <property type="entry name" value="DNA-bd_dom_put_sf"/>
</dbReference>
<keyword evidence="4" id="KW-0804">Transcription</keyword>
<dbReference type="RefSeq" id="WP_064293331.1">
    <property type="nucleotide sequence ID" value="NZ_JASODG010000006.1"/>
</dbReference>
<dbReference type="SMART" id="SM00422">
    <property type="entry name" value="HTH_MERR"/>
    <property type="match status" value="1"/>
</dbReference>
<dbReference type="GeneID" id="86971548"/>
<dbReference type="GO" id="GO:0003677">
    <property type="term" value="F:DNA binding"/>
    <property type="evidence" value="ECO:0007669"/>
    <property type="project" value="UniProtKB-KW"/>
</dbReference>
<evidence type="ECO:0000256" key="1">
    <source>
        <dbReference type="ARBA" id="ARBA00022491"/>
    </source>
</evidence>
<dbReference type="AlphaFoldDB" id="A0A178HC05"/>
<evidence type="ECO:0000313" key="5">
    <source>
        <dbReference type="EMBL" id="RAV79900.1"/>
    </source>
</evidence>
<evidence type="ECO:0000256" key="2">
    <source>
        <dbReference type="ARBA" id="ARBA00023015"/>
    </source>
</evidence>
<keyword evidence="2" id="KW-0805">Transcription regulation</keyword>
<reference evidence="5 6" key="1">
    <citation type="submission" date="2018-04" db="EMBL/GenBank/DDBJ databases">
        <title>Aerococcus urinae genomes.</title>
        <authorList>
            <person name="Hilt E."/>
            <person name="Gilbert N.M."/>
            <person name="Thomas-White K."/>
            <person name="Putonti C."/>
            <person name="Lewis A.L."/>
            <person name="Visck K.L."/>
            <person name="Wolfe A.J."/>
        </authorList>
    </citation>
    <scope>NUCLEOTIDE SEQUENCE [LARGE SCALE GENOMIC DNA]</scope>
    <source>
        <strain evidence="5 6">UMB7480</strain>
    </source>
</reference>
<keyword evidence="3" id="KW-0238">DNA-binding</keyword>
<evidence type="ECO:0000256" key="4">
    <source>
        <dbReference type="ARBA" id="ARBA00023163"/>
    </source>
</evidence>
<dbReference type="EMBL" id="QMHM01000006">
    <property type="protein sequence ID" value="RAV79900.1"/>
    <property type="molecule type" value="Genomic_DNA"/>
</dbReference>
<sequence length="280" mass="33023">MLRGEVQKQTGLTRKAIEYYEEKGLVAPHREENGYRIYSELDLEKLHKIATLRKLGLNLNEVEDILNNEDQLAVILREKQIKSELAQRKHQLLQRLIAGASIQEINQEIATIEKSETMYERLQALFPGYFGQAFFYAYQPFMNESVQPENEVAFKEYIHYLDTLPMIHFSEEEKDWIEKMASDIDLSMLDTVNESKQAAVEAPAQWFEDNQEAVEAYLAYKESDDFKSSPLYSLNEKIRNYMQNTHYYEKAIPLIRQFSPKYDTYYKKLQQANEMLKDKL</sequence>
<dbReference type="CDD" id="cd00592">
    <property type="entry name" value="HTH_MerR-like"/>
    <property type="match status" value="1"/>
</dbReference>
<dbReference type="InterPro" id="IPR000551">
    <property type="entry name" value="MerR-type_HTH_dom"/>
</dbReference>
<comment type="caution">
    <text evidence="5">The sequence shown here is derived from an EMBL/GenBank/DDBJ whole genome shotgun (WGS) entry which is preliminary data.</text>
</comment>
<dbReference type="SUPFAM" id="SSF46955">
    <property type="entry name" value="Putative DNA-binding domain"/>
    <property type="match status" value="1"/>
</dbReference>
<evidence type="ECO:0000256" key="3">
    <source>
        <dbReference type="ARBA" id="ARBA00023125"/>
    </source>
</evidence>
<dbReference type="GO" id="GO:0003700">
    <property type="term" value="F:DNA-binding transcription factor activity"/>
    <property type="evidence" value="ECO:0007669"/>
    <property type="project" value="InterPro"/>
</dbReference>
<dbReference type="Pfam" id="PF13411">
    <property type="entry name" value="MerR_1"/>
    <property type="match status" value="1"/>
</dbReference>
<name>A0A178HC05_9LACT</name>
<dbReference type="Proteomes" id="UP000251923">
    <property type="component" value="Unassembled WGS sequence"/>
</dbReference>
<evidence type="ECO:0000313" key="6">
    <source>
        <dbReference type="Proteomes" id="UP000251923"/>
    </source>
</evidence>
<protein>
    <submittedName>
        <fullName evidence="5">MerR family transcriptional regulator</fullName>
    </submittedName>
</protein>
<proteinExistence type="predicted"/>
<dbReference type="InterPro" id="IPR047057">
    <property type="entry name" value="MerR_fam"/>
</dbReference>
<accession>A0A178HC05</accession>
<organism evidence="5 6">
    <name type="scientific">Aerococcus urinae</name>
    <dbReference type="NCBI Taxonomy" id="1376"/>
    <lineage>
        <taxon>Bacteria</taxon>
        <taxon>Bacillati</taxon>
        <taxon>Bacillota</taxon>
        <taxon>Bacilli</taxon>
        <taxon>Lactobacillales</taxon>
        <taxon>Aerococcaceae</taxon>
        <taxon>Aerococcus</taxon>
    </lineage>
</organism>
<dbReference type="PANTHER" id="PTHR30204:SF69">
    <property type="entry name" value="MERR-FAMILY TRANSCRIPTIONAL REGULATOR"/>
    <property type="match status" value="1"/>
</dbReference>
<dbReference type="PANTHER" id="PTHR30204">
    <property type="entry name" value="REDOX-CYCLING DRUG-SENSING TRANSCRIPTIONAL ACTIVATOR SOXR"/>
    <property type="match status" value="1"/>
</dbReference>
<dbReference type="Gene3D" id="1.10.1660.10">
    <property type="match status" value="1"/>
</dbReference>
<dbReference type="PROSITE" id="PS50937">
    <property type="entry name" value="HTH_MERR_2"/>
    <property type="match status" value="1"/>
</dbReference>
<gene>
    <name evidence="5" type="ORF">DBT54_04265</name>
</gene>